<protein>
    <recommendedName>
        <fullName evidence="4">BRCT domain-containing protein</fullName>
    </recommendedName>
</protein>
<evidence type="ECO:0000313" key="2">
    <source>
        <dbReference type="EMBL" id="GAA3987206.1"/>
    </source>
</evidence>
<evidence type="ECO:0000256" key="1">
    <source>
        <dbReference type="SAM" id="MobiDB-lite"/>
    </source>
</evidence>
<organism evidence="2 3">
    <name type="scientific">Streptomyces marokkonensis</name>
    <dbReference type="NCBI Taxonomy" id="324855"/>
    <lineage>
        <taxon>Bacteria</taxon>
        <taxon>Bacillati</taxon>
        <taxon>Actinomycetota</taxon>
        <taxon>Actinomycetes</taxon>
        <taxon>Kitasatosporales</taxon>
        <taxon>Streptomycetaceae</taxon>
        <taxon>Streptomyces</taxon>
    </lineage>
</organism>
<dbReference type="Proteomes" id="UP001500034">
    <property type="component" value="Unassembled WGS sequence"/>
</dbReference>
<gene>
    <name evidence="2" type="ORF">GCM10022384_38930</name>
</gene>
<dbReference type="EMBL" id="BAABCQ010000073">
    <property type="protein sequence ID" value="GAA3987206.1"/>
    <property type="molecule type" value="Genomic_DNA"/>
</dbReference>
<accession>A0ABP7QS47</accession>
<keyword evidence="3" id="KW-1185">Reference proteome</keyword>
<sequence>MPVPVPVPVRMPATAPAPVSPGTTVSGTVPTARTVPVARVMSATARVVTADGGVPGYAAIVVLGTRSRAGLVRRKRGMLRCGHRPIIARTWEALCSPRPN</sequence>
<reference evidence="3" key="1">
    <citation type="journal article" date="2019" name="Int. J. Syst. Evol. Microbiol.">
        <title>The Global Catalogue of Microorganisms (GCM) 10K type strain sequencing project: providing services to taxonomists for standard genome sequencing and annotation.</title>
        <authorList>
            <consortium name="The Broad Institute Genomics Platform"/>
            <consortium name="The Broad Institute Genome Sequencing Center for Infectious Disease"/>
            <person name="Wu L."/>
            <person name="Ma J."/>
        </authorList>
    </citation>
    <scope>NUCLEOTIDE SEQUENCE [LARGE SCALE GENOMIC DNA]</scope>
    <source>
        <strain evidence="3">JCM 17027</strain>
    </source>
</reference>
<feature type="region of interest" description="Disordered" evidence="1">
    <location>
        <begin position="1"/>
        <end position="27"/>
    </location>
</feature>
<comment type="caution">
    <text evidence="2">The sequence shown here is derived from an EMBL/GenBank/DDBJ whole genome shotgun (WGS) entry which is preliminary data.</text>
</comment>
<name>A0ABP7QS47_9ACTN</name>
<proteinExistence type="predicted"/>
<evidence type="ECO:0000313" key="3">
    <source>
        <dbReference type="Proteomes" id="UP001500034"/>
    </source>
</evidence>
<evidence type="ECO:0008006" key="4">
    <source>
        <dbReference type="Google" id="ProtNLM"/>
    </source>
</evidence>